<organism evidence="2 3">
    <name type="scientific">Tolumonas auensis (strain DSM 9187 / NBRC 110442 / TA 4)</name>
    <dbReference type="NCBI Taxonomy" id="595494"/>
    <lineage>
        <taxon>Bacteria</taxon>
        <taxon>Pseudomonadati</taxon>
        <taxon>Pseudomonadota</taxon>
        <taxon>Gammaproteobacteria</taxon>
        <taxon>Aeromonadales</taxon>
        <taxon>Aeromonadaceae</taxon>
        <taxon>Tolumonas</taxon>
    </lineage>
</organism>
<dbReference type="EMBL" id="CP001616">
    <property type="protein sequence ID" value="ACQ94708.1"/>
    <property type="molecule type" value="Genomic_DNA"/>
</dbReference>
<dbReference type="eggNOG" id="COG3159">
    <property type="taxonomic scope" value="Bacteria"/>
</dbReference>
<reference evidence="2 3" key="2">
    <citation type="journal article" date="2011" name="Stand. Genomic Sci.">
        <title>Complete genome sequence of Tolumonas auensis type strain (TA 4).</title>
        <authorList>
            <person name="Chertkov O."/>
            <person name="Copeland A."/>
            <person name="Lucas S."/>
            <person name="Lapidus A."/>
            <person name="Berry K.W."/>
            <person name="Detter J.C."/>
            <person name="Del Rio T.G."/>
            <person name="Hammon N."/>
            <person name="Dalin E."/>
            <person name="Tice H."/>
            <person name="Pitluck S."/>
            <person name="Richardson P."/>
            <person name="Bruce D."/>
            <person name="Goodwin L."/>
            <person name="Han C."/>
            <person name="Tapia R."/>
            <person name="Saunders E."/>
            <person name="Schmutz J."/>
            <person name="Brettin T."/>
            <person name="Larimer F."/>
            <person name="Land M."/>
            <person name="Hauser L."/>
            <person name="Spring S."/>
            <person name="Rohde M."/>
            <person name="Kyrpides N.C."/>
            <person name="Ivanova N."/>
            <person name="Goker M."/>
            <person name="Beller H.R."/>
            <person name="Klenk H.P."/>
            <person name="Woyke T."/>
        </authorList>
    </citation>
    <scope>NUCLEOTIDE SEQUENCE [LARGE SCALE GENOMIC DNA]</scope>
    <source>
        <strain evidence="3">DSM 9187 / TA4</strain>
    </source>
</reference>
<feature type="coiled-coil region" evidence="1">
    <location>
        <begin position="44"/>
        <end position="75"/>
    </location>
</feature>
<dbReference type="AlphaFoldDB" id="C4LDU7"/>
<keyword evidence="1" id="KW-0175">Coiled coil</keyword>
<dbReference type="InterPro" id="IPR007435">
    <property type="entry name" value="DUF484"/>
</dbReference>
<protein>
    <recommendedName>
        <fullName evidence="4">DUF484 family protein</fullName>
    </recommendedName>
</protein>
<dbReference type="HOGENOM" id="CLU_073320_0_0_6"/>
<evidence type="ECO:0000313" key="3">
    <source>
        <dbReference type="Proteomes" id="UP000009073"/>
    </source>
</evidence>
<evidence type="ECO:0000256" key="1">
    <source>
        <dbReference type="SAM" id="Coils"/>
    </source>
</evidence>
<evidence type="ECO:0008006" key="4">
    <source>
        <dbReference type="Google" id="ProtNLM"/>
    </source>
</evidence>
<dbReference type="STRING" id="595494.Tola_3120"/>
<dbReference type="Proteomes" id="UP000009073">
    <property type="component" value="Chromosome"/>
</dbReference>
<gene>
    <name evidence="2" type="ordered locus">Tola_3120</name>
</gene>
<name>C4LDU7_TOLAT</name>
<sequence>MGALESMLEENRIADYLKQHPDFFLRHKELLEEIAVPHEQRGTVSLFDVKLERQRERLQQLEDERQELLANATRNEFIFRVYTDVYPALFACTSMRQLWKCLHSTFRERLRIPACALWVNQARVKAKRFDKPYEMEYPLFQRLCLYPMADQLVYFGRVNDCDRELIFGQGSLVHSMALLRLGEYGEWGFLAFGHANPQHYQPGMDSLLLEQLGRFVTLLLPTLARSCE</sequence>
<dbReference type="InterPro" id="IPR029016">
    <property type="entry name" value="GAF-like_dom_sf"/>
</dbReference>
<dbReference type="Gene3D" id="3.30.450.40">
    <property type="match status" value="1"/>
</dbReference>
<proteinExistence type="predicted"/>
<dbReference type="PANTHER" id="PTHR38765:SF1">
    <property type="entry name" value="DUF484 DOMAIN-CONTAINING PROTEIN"/>
    <property type="match status" value="1"/>
</dbReference>
<dbReference type="KEGG" id="tau:Tola_3120"/>
<evidence type="ECO:0000313" key="2">
    <source>
        <dbReference type="EMBL" id="ACQ94708.1"/>
    </source>
</evidence>
<dbReference type="PANTHER" id="PTHR38765">
    <property type="entry name" value="DUF484 DOMAIN-CONTAINING PROTEIN"/>
    <property type="match status" value="1"/>
</dbReference>
<reference evidence="3" key="1">
    <citation type="submission" date="2009-05" db="EMBL/GenBank/DDBJ databases">
        <title>Complete sequence of Tolumonas auensis DSM 9187.</title>
        <authorList>
            <consortium name="US DOE Joint Genome Institute"/>
            <person name="Lucas S."/>
            <person name="Copeland A."/>
            <person name="Lapidus A."/>
            <person name="Glavina del Rio T."/>
            <person name="Tice H."/>
            <person name="Bruce D."/>
            <person name="Goodwin L."/>
            <person name="Pitluck S."/>
            <person name="Chertkov O."/>
            <person name="Brettin T."/>
            <person name="Detter J.C."/>
            <person name="Han C."/>
            <person name="Larimer F."/>
            <person name="Land M."/>
            <person name="Hauser L."/>
            <person name="Kyrpides N."/>
            <person name="Mikhailova N."/>
            <person name="Spring S."/>
            <person name="Beller H."/>
        </authorList>
    </citation>
    <scope>NUCLEOTIDE SEQUENCE [LARGE SCALE GENOMIC DNA]</scope>
    <source>
        <strain evidence="3">DSM 9187 / TA4</strain>
    </source>
</reference>
<accession>C4LDU7</accession>
<dbReference type="Pfam" id="PF04340">
    <property type="entry name" value="DUF484"/>
    <property type="match status" value="1"/>
</dbReference>
<keyword evidence="3" id="KW-1185">Reference proteome</keyword>